<dbReference type="InterPro" id="IPR023393">
    <property type="entry name" value="START-like_dom_sf"/>
</dbReference>
<dbReference type="SUPFAM" id="SSF55961">
    <property type="entry name" value="Bet v1-like"/>
    <property type="match status" value="1"/>
</dbReference>
<gene>
    <name evidence="1" type="ORF">BCV30_12290</name>
</gene>
<sequence length="138" mass="15598">MIFEERICIEASPQDIYSLYVDVENWNQWDKEVVYSRLLGVFEVGVKGIIKPTNGPKSKIVITDATPNKSFTVMSKLPFCLLSFEHQLQVKGEITEVTHRVKFSGLTSFLFGKVVGKKIYDGLPSTLEGLKKRAENNV</sequence>
<evidence type="ECO:0000313" key="2">
    <source>
        <dbReference type="Proteomes" id="UP000235778"/>
    </source>
</evidence>
<comment type="caution">
    <text evidence="1">The sequence shown here is derived from an EMBL/GenBank/DDBJ whole genome shotgun (WGS) entry which is preliminary data.</text>
</comment>
<reference evidence="2" key="1">
    <citation type="submission" date="2016-07" db="EMBL/GenBank/DDBJ databases">
        <title>Nontailed viruses are major unrecognized killers of bacteria in the ocean.</title>
        <authorList>
            <person name="Kauffman K."/>
            <person name="Hussain F."/>
            <person name="Yang J."/>
            <person name="Arevalo P."/>
            <person name="Brown J."/>
            <person name="Cutler M."/>
            <person name="Kelly L."/>
            <person name="Polz M.F."/>
        </authorList>
    </citation>
    <scope>NUCLEOTIDE SEQUENCE [LARGE SCALE GENOMIC DNA]</scope>
    <source>
        <strain evidence="2">10N.286.55.C1</strain>
    </source>
</reference>
<accession>A0A1B9PYR1</accession>
<name>A0A1B9PYR1_9VIBR</name>
<dbReference type="AlphaFoldDB" id="A0A1B9PYR1"/>
<dbReference type="CDD" id="cd08862">
    <property type="entry name" value="SRPBCC_Smu440-like"/>
    <property type="match status" value="1"/>
</dbReference>
<dbReference type="Proteomes" id="UP000235778">
    <property type="component" value="Unassembled WGS sequence"/>
</dbReference>
<organism evidence="1 2">
    <name type="scientific">Vibrio lentus</name>
    <dbReference type="NCBI Taxonomy" id="136468"/>
    <lineage>
        <taxon>Bacteria</taxon>
        <taxon>Pseudomonadati</taxon>
        <taxon>Pseudomonadota</taxon>
        <taxon>Gammaproteobacteria</taxon>
        <taxon>Vibrionales</taxon>
        <taxon>Vibrionaceae</taxon>
        <taxon>Vibrio</taxon>
    </lineage>
</organism>
<dbReference type="EMBL" id="MCSI01000138">
    <property type="protein sequence ID" value="PME61004.1"/>
    <property type="molecule type" value="Genomic_DNA"/>
</dbReference>
<dbReference type="Gene3D" id="3.30.530.20">
    <property type="match status" value="1"/>
</dbReference>
<evidence type="ECO:0000313" key="1">
    <source>
        <dbReference type="EMBL" id="PME61004.1"/>
    </source>
</evidence>
<proteinExistence type="predicted"/>
<protein>
    <submittedName>
        <fullName evidence="1">Polyketide cyclase</fullName>
    </submittedName>
</protein>